<dbReference type="GO" id="GO:0004114">
    <property type="term" value="F:3',5'-cyclic-nucleotide phosphodiesterase activity"/>
    <property type="evidence" value="ECO:0007669"/>
    <property type="project" value="InterPro"/>
</dbReference>
<organism evidence="1 2">
    <name type="scientific">Bremia lactucae</name>
    <name type="common">Lettuce downy mildew</name>
    <dbReference type="NCBI Taxonomy" id="4779"/>
    <lineage>
        <taxon>Eukaryota</taxon>
        <taxon>Sar</taxon>
        <taxon>Stramenopiles</taxon>
        <taxon>Oomycota</taxon>
        <taxon>Peronosporomycetes</taxon>
        <taxon>Peronosporales</taxon>
        <taxon>Peronosporaceae</taxon>
        <taxon>Bremia</taxon>
    </lineage>
</organism>
<gene>
    <name evidence="1" type="ORF">CCR75_000438</name>
</gene>
<dbReference type="OrthoDB" id="189220at2759"/>
<dbReference type="GeneID" id="94344217"/>
<sequence>MDFVVYSELRKLMQSACSWNFDIFRVDHLSGGNALCHVGHYLLRDVPCQALNIESKLLVNFLLEIQRGYTATNP</sequence>
<reference evidence="1 2" key="1">
    <citation type="journal article" date="2021" name="Genome Biol.">
        <title>AFLAP: assembly-free linkage analysis pipeline using k-mers from genome sequencing data.</title>
        <authorList>
            <person name="Fletcher K."/>
            <person name="Zhang L."/>
            <person name="Gil J."/>
            <person name="Han R."/>
            <person name="Cavanaugh K."/>
            <person name="Michelmore R."/>
        </authorList>
    </citation>
    <scope>NUCLEOTIDE SEQUENCE [LARGE SCALE GENOMIC DNA]</scope>
    <source>
        <strain evidence="1 2">SF5</strain>
    </source>
</reference>
<dbReference type="KEGG" id="blac:94344217"/>
<evidence type="ECO:0000313" key="1">
    <source>
        <dbReference type="EMBL" id="TDH66964.1"/>
    </source>
</evidence>
<dbReference type="Proteomes" id="UP000294530">
    <property type="component" value="Unassembled WGS sequence"/>
</dbReference>
<comment type="caution">
    <text evidence="1">The sequence shown here is derived from an EMBL/GenBank/DDBJ whole genome shotgun (WGS) entry which is preliminary data.</text>
</comment>
<evidence type="ECO:0000313" key="2">
    <source>
        <dbReference type="Proteomes" id="UP000294530"/>
    </source>
</evidence>
<dbReference type="GO" id="GO:0007165">
    <property type="term" value="P:signal transduction"/>
    <property type="evidence" value="ECO:0007669"/>
    <property type="project" value="InterPro"/>
</dbReference>
<protein>
    <submittedName>
        <fullName evidence="1">Uncharacterized protein</fullName>
    </submittedName>
</protein>
<dbReference type="Gene3D" id="1.10.1300.10">
    <property type="entry name" value="3'5'-cyclic nucleotide phosphodiesterase, catalytic domain"/>
    <property type="match status" value="1"/>
</dbReference>
<dbReference type="AlphaFoldDB" id="A0A976FI98"/>
<proteinExistence type="predicted"/>
<dbReference type="SUPFAM" id="SSF109604">
    <property type="entry name" value="HD-domain/PDEase-like"/>
    <property type="match status" value="1"/>
</dbReference>
<dbReference type="InterPro" id="IPR036971">
    <property type="entry name" value="PDEase_catalytic_dom_sf"/>
</dbReference>
<accession>A0A976FI98</accession>
<dbReference type="RefSeq" id="XP_067816463.1">
    <property type="nucleotide sequence ID" value="XM_067958546.1"/>
</dbReference>
<name>A0A976FI98_BRELC</name>
<dbReference type="EMBL" id="SHOA02000014">
    <property type="protein sequence ID" value="TDH66964.1"/>
    <property type="molecule type" value="Genomic_DNA"/>
</dbReference>
<keyword evidence="2" id="KW-1185">Reference proteome</keyword>